<evidence type="ECO:0000256" key="2">
    <source>
        <dbReference type="ARBA" id="ARBA00011073"/>
    </source>
</evidence>
<dbReference type="SUPFAM" id="SSF52743">
    <property type="entry name" value="Subtilisin-like"/>
    <property type="match status" value="1"/>
</dbReference>
<keyword evidence="7 8" id="KW-0720">Serine protease</keyword>
<feature type="active site" description="Charge relay system" evidence="8">
    <location>
        <position position="150"/>
    </location>
</feature>
<evidence type="ECO:0000259" key="13">
    <source>
        <dbReference type="Pfam" id="PF17766"/>
    </source>
</evidence>
<keyword evidence="3" id="KW-0964">Secreted</keyword>
<name>A0ABM0N6M0_PRUMU</name>
<dbReference type="InterPro" id="IPR034197">
    <property type="entry name" value="Peptidases_S8_3"/>
</dbReference>
<evidence type="ECO:0000313" key="14">
    <source>
        <dbReference type="Proteomes" id="UP000694861"/>
    </source>
</evidence>
<feature type="domain" description="Inhibitor I9" evidence="12">
    <location>
        <begin position="40"/>
        <end position="116"/>
    </location>
</feature>
<proteinExistence type="inferred from homology"/>
<dbReference type="Gene3D" id="3.30.70.80">
    <property type="entry name" value="Peptidase S8 propeptide/proteinase inhibitor I9"/>
    <property type="match status" value="1"/>
</dbReference>
<keyword evidence="5 9" id="KW-0732">Signal</keyword>
<keyword evidence="14" id="KW-1185">Reference proteome</keyword>
<dbReference type="Pfam" id="PF17766">
    <property type="entry name" value="fn3_6"/>
    <property type="match status" value="1"/>
</dbReference>
<comment type="similarity">
    <text evidence="2 8">Belongs to the peptidase S8 family.</text>
</comment>
<feature type="domain" description="Peptidase S8/S53" evidence="10">
    <location>
        <begin position="143"/>
        <end position="613"/>
    </location>
</feature>
<evidence type="ECO:0000259" key="11">
    <source>
        <dbReference type="Pfam" id="PF02225"/>
    </source>
</evidence>
<dbReference type="InterPro" id="IPR010259">
    <property type="entry name" value="S8pro/Inhibitor_I9"/>
</dbReference>
<evidence type="ECO:0000256" key="8">
    <source>
        <dbReference type="PROSITE-ProRule" id="PRU01240"/>
    </source>
</evidence>
<evidence type="ECO:0000256" key="4">
    <source>
        <dbReference type="ARBA" id="ARBA00022670"/>
    </source>
</evidence>
<reference evidence="15" key="2">
    <citation type="submission" date="2025-08" db="UniProtKB">
        <authorList>
            <consortium name="RefSeq"/>
        </authorList>
    </citation>
    <scope>IDENTIFICATION</scope>
</reference>
<dbReference type="Pfam" id="PF00082">
    <property type="entry name" value="Peptidase_S8"/>
    <property type="match status" value="1"/>
</dbReference>
<feature type="domain" description="Subtilisin-like protease fibronectin type-III" evidence="13">
    <location>
        <begin position="670"/>
        <end position="777"/>
    </location>
</feature>
<evidence type="ECO:0000313" key="15">
    <source>
        <dbReference type="RefSeq" id="XP_008220304.1"/>
    </source>
</evidence>
<dbReference type="InterPro" id="IPR037045">
    <property type="entry name" value="S8pro/Inhibitor_I9_sf"/>
</dbReference>
<dbReference type="InterPro" id="IPR000209">
    <property type="entry name" value="Peptidase_S8/S53_dom"/>
</dbReference>
<dbReference type="InterPro" id="IPR041469">
    <property type="entry name" value="Subtilisin-like_FN3"/>
</dbReference>
<evidence type="ECO:0000259" key="12">
    <source>
        <dbReference type="Pfam" id="PF05922"/>
    </source>
</evidence>
<dbReference type="CDD" id="cd04852">
    <property type="entry name" value="Peptidases_S8_3"/>
    <property type="match status" value="1"/>
</dbReference>
<keyword evidence="6 8" id="KW-0378">Hydrolase</keyword>
<evidence type="ECO:0000256" key="5">
    <source>
        <dbReference type="ARBA" id="ARBA00022729"/>
    </source>
</evidence>
<protein>
    <submittedName>
        <fullName evidence="15">Subtilisin-like protease SBT1.7</fullName>
    </submittedName>
</protein>
<reference evidence="14" key="1">
    <citation type="journal article" date="2012" name="Nat. Commun.">
        <title>The genome of Prunus mume.</title>
        <authorList>
            <person name="Zhang Q."/>
            <person name="Chen W."/>
            <person name="Sun L."/>
            <person name="Zhao F."/>
            <person name="Huang B."/>
            <person name="Yang W."/>
            <person name="Tao Y."/>
            <person name="Wang J."/>
            <person name="Yuan Z."/>
            <person name="Fan G."/>
            <person name="Xing Z."/>
            <person name="Han C."/>
            <person name="Pan H."/>
            <person name="Zhong X."/>
            <person name="Shi W."/>
            <person name="Liang X."/>
            <person name="Du D."/>
            <person name="Sun F."/>
            <person name="Xu Z."/>
            <person name="Hao R."/>
            <person name="Lv T."/>
            <person name="Lv Y."/>
            <person name="Zheng Z."/>
            <person name="Sun M."/>
            <person name="Luo L."/>
            <person name="Cai M."/>
            <person name="Gao Y."/>
            <person name="Wang J."/>
            <person name="Yin Y."/>
            <person name="Xu X."/>
            <person name="Cheng T."/>
            <person name="Wang J."/>
        </authorList>
    </citation>
    <scope>NUCLEOTIDE SEQUENCE [LARGE SCALE GENOMIC DNA]</scope>
</reference>
<evidence type="ECO:0000259" key="10">
    <source>
        <dbReference type="Pfam" id="PF00082"/>
    </source>
</evidence>
<sequence>MKTSICMLSLTLKLMLLVLSHNILCTVAVAGEREQRMKKTYIIQMDKSKMPASFADDHFQWYGFSLKSVSNSADMLYTYKNVIHGFSTRLTAEEAELLEKQSGILSVMPELRYELHTTRTPQFLGMLGGINEAVFPASEKLSKVIIGVVDTGVWPEIKSYDDKGLGPVPRSWRGQCEEGKNFNSSSCNRKLIGARFFPKGFEASILGPIDEKVESRSPRDVDGHGTHASTIAAGSAVPGASLFGYASGTARGIATQARVATYKACWSGWCLSSDILAAMDKAVEDGVHILSVSIGRSQYEDLYTDFIAIGAFSAMAKGVFVSCSAGSRGPESDSTSNNAPWITTVGAGTLDRDFPAYVSLGNGKKYRGASIYSGTPLSSGLHPLVYARNASNSTSDQCAPDSLIPEKVVGKIVVCDQGGTNRLDKSMVVKKAGGMGMILADIEGYDEEQLVVDSYVLPVVVVGQKAGDTIKRYIASHDNPKATFSVGKTELGVEPSPVVAAFSSRGPNPICVELLKPDLLAPGVNILAGWTGAVGPSGLAEDTRRVSFNILSGTSMSCPHVSGLAAVLKAAHPEWSLAAIKSALMTTSYATYKNGKPIEDGATGKPATPYDYGAGHVNPVAALDPGLVYDLTVEDYLGFLCALRYPTEDIKKVTHMDFTCDSNKNYRVEDFNYPSFSVAIFTADPAGNNNITGPTTVKYTRTLTNVGTPATYKVSVPTQTPSVKILVEPKSLSFTRPYEKKTYTVTFVASPMTSRTNSFGRLEWSDGKHIVSSPIAIFWY</sequence>
<dbReference type="InterPro" id="IPR023828">
    <property type="entry name" value="Peptidase_S8_Ser-AS"/>
</dbReference>
<dbReference type="GeneID" id="103320402"/>
<feature type="chain" id="PRO_5046809659" evidence="9">
    <location>
        <begin position="21"/>
        <end position="780"/>
    </location>
</feature>
<comment type="subcellular location">
    <subcellularLocation>
        <location evidence="1">Secreted</location>
    </subcellularLocation>
</comment>
<evidence type="ECO:0000256" key="7">
    <source>
        <dbReference type="ARBA" id="ARBA00022825"/>
    </source>
</evidence>
<dbReference type="InterPro" id="IPR015500">
    <property type="entry name" value="Peptidase_S8_subtilisin-rel"/>
</dbReference>
<organism evidence="14 15">
    <name type="scientific">Prunus mume</name>
    <name type="common">Japanese apricot</name>
    <name type="synonym">Armeniaca mume</name>
    <dbReference type="NCBI Taxonomy" id="102107"/>
    <lineage>
        <taxon>Eukaryota</taxon>
        <taxon>Viridiplantae</taxon>
        <taxon>Streptophyta</taxon>
        <taxon>Embryophyta</taxon>
        <taxon>Tracheophyta</taxon>
        <taxon>Spermatophyta</taxon>
        <taxon>Magnoliopsida</taxon>
        <taxon>eudicotyledons</taxon>
        <taxon>Gunneridae</taxon>
        <taxon>Pentapetalae</taxon>
        <taxon>rosids</taxon>
        <taxon>fabids</taxon>
        <taxon>Rosales</taxon>
        <taxon>Rosaceae</taxon>
        <taxon>Amygdaloideae</taxon>
        <taxon>Amygdaleae</taxon>
        <taxon>Prunus</taxon>
    </lineage>
</organism>
<dbReference type="Proteomes" id="UP000694861">
    <property type="component" value="Linkage group LG2"/>
</dbReference>
<dbReference type="Pfam" id="PF05922">
    <property type="entry name" value="Inhibitor_I9"/>
    <property type="match status" value="1"/>
</dbReference>
<evidence type="ECO:0000256" key="3">
    <source>
        <dbReference type="ARBA" id="ARBA00022525"/>
    </source>
</evidence>
<dbReference type="Gene3D" id="3.40.50.200">
    <property type="entry name" value="Peptidase S8/S53 domain"/>
    <property type="match status" value="1"/>
</dbReference>
<feature type="domain" description="PA" evidence="11">
    <location>
        <begin position="383"/>
        <end position="470"/>
    </location>
</feature>
<dbReference type="RefSeq" id="XP_008220304.1">
    <property type="nucleotide sequence ID" value="XM_008222082.1"/>
</dbReference>
<dbReference type="InterPro" id="IPR003137">
    <property type="entry name" value="PA_domain"/>
</dbReference>
<dbReference type="InterPro" id="IPR036852">
    <property type="entry name" value="Peptidase_S8/S53_dom_sf"/>
</dbReference>
<evidence type="ECO:0000256" key="1">
    <source>
        <dbReference type="ARBA" id="ARBA00004613"/>
    </source>
</evidence>
<dbReference type="PRINTS" id="PR00723">
    <property type="entry name" value="SUBTILISIN"/>
</dbReference>
<feature type="active site" description="Charge relay system" evidence="8">
    <location>
        <position position="224"/>
    </location>
</feature>
<dbReference type="InterPro" id="IPR045051">
    <property type="entry name" value="SBT"/>
</dbReference>
<dbReference type="PROSITE" id="PS00138">
    <property type="entry name" value="SUBTILASE_SER"/>
    <property type="match status" value="1"/>
</dbReference>
<keyword evidence="4 8" id="KW-0645">Protease</keyword>
<dbReference type="PANTHER" id="PTHR10795">
    <property type="entry name" value="PROPROTEIN CONVERTASE SUBTILISIN/KEXIN"/>
    <property type="match status" value="1"/>
</dbReference>
<evidence type="ECO:0000256" key="9">
    <source>
        <dbReference type="SAM" id="SignalP"/>
    </source>
</evidence>
<feature type="signal peptide" evidence="9">
    <location>
        <begin position="1"/>
        <end position="20"/>
    </location>
</feature>
<dbReference type="CDD" id="cd02120">
    <property type="entry name" value="PA_subtilisin_like"/>
    <property type="match status" value="1"/>
</dbReference>
<accession>A0ABM0N6M0</accession>
<evidence type="ECO:0000256" key="6">
    <source>
        <dbReference type="ARBA" id="ARBA00022801"/>
    </source>
</evidence>
<dbReference type="Gene3D" id="2.60.40.2310">
    <property type="match status" value="1"/>
</dbReference>
<feature type="active site" description="Charge relay system" evidence="8">
    <location>
        <position position="555"/>
    </location>
</feature>
<dbReference type="Pfam" id="PF02225">
    <property type="entry name" value="PA"/>
    <property type="match status" value="1"/>
</dbReference>
<dbReference type="Gene3D" id="3.50.30.30">
    <property type="match status" value="1"/>
</dbReference>
<dbReference type="PROSITE" id="PS51892">
    <property type="entry name" value="SUBTILASE"/>
    <property type="match status" value="1"/>
</dbReference>
<gene>
    <name evidence="15" type="primary">LOC103320402</name>
</gene>